<dbReference type="GO" id="GO:0016758">
    <property type="term" value="F:hexosyltransferase activity"/>
    <property type="evidence" value="ECO:0007669"/>
    <property type="project" value="InterPro"/>
</dbReference>
<reference evidence="2 3" key="1">
    <citation type="submission" date="2019-03" db="EMBL/GenBank/DDBJ databases">
        <title>Metabolic potential of uncultured bacteria and archaea associated with petroleum seepage in deep-sea sediments.</title>
        <authorList>
            <person name="Dong X."/>
            <person name="Hubert C."/>
        </authorList>
    </citation>
    <scope>NUCLEOTIDE SEQUENCE [LARGE SCALE GENOMIC DNA]</scope>
    <source>
        <strain evidence="2">E44_bin7</strain>
    </source>
</reference>
<sequence>MKVLFAICSWGLGHATRDLPLIRGILKAGHSLTLVGRGRSLNLLRDELGDSCRYVDIPDYSSAYSKKDFSVAKFLSYFPIYMNEIVKEHSRIKKLIKAEKYERIISDNRFGICDKEIPSYFISHQLRLIAPGRIKLFEMATEGFNYSFFKESFSMFLVPDNEENSLSGDLSHNLKYFKKSRVEYLGILSDLKKRKVREDIDYFISLSGPEPQRTILEKKILEQAPSLKGKVVIALGKPEYQEERILDHLHVFGYLERKRQEEIMNRAKLVIARSGYSTLMELAALGKKALFIPTPGQTEQLYLANYHKKRRNFYSVSQAHLDLVKDVEEAKEYKGLSCEVQMDKAVKSFMKIVFGE</sequence>
<name>A0A523RPQ9_UNCAE</name>
<proteinExistence type="predicted"/>
<dbReference type="EMBL" id="SOKJ01000412">
    <property type="protein sequence ID" value="TET07639.1"/>
    <property type="molecule type" value="Genomic_DNA"/>
</dbReference>
<keyword evidence="2" id="KW-0808">Transferase</keyword>
<evidence type="ECO:0000313" key="2">
    <source>
        <dbReference type="EMBL" id="TET07639.1"/>
    </source>
</evidence>
<dbReference type="Gene3D" id="3.40.50.2000">
    <property type="entry name" value="Glycogen Phosphorylase B"/>
    <property type="match status" value="1"/>
</dbReference>
<dbReference type="Pfam" id="PF04101">
    <property type="entry name" value="Glyco_tran_28_C"/>
    <property type="match status" value="1"/>
</dbReference>
<dbReference type="SUPFAM" id="SSF53756">
    <property type="entry name" value="UDP-Glycosyltransferase/glycogen phosphorylase"/>
    <property type="match status" value="1"/>
</dbReference>
<organism evidence="2 3">
    <name type="scientific">Aerophobetes bacterium</name>
    <dbReference type="NCBI Taxonomy" id="2030807"/>
    <lineage>
        <taxon>Bacteria</taxon>
        <taxon>Candidatus Aerophobota</taxon>
    </lineage>
</organism>
<gene>
    <name evidence="2" type="ORF">E3J84_07215</name>
</gene>
<evidence type="ECO:0000259" key="1">
    <source>
        <dbReference type="Pfam" id="PF04101"/>
    </source>
</evidence>
<dbReference type="InterPro" id="IPR007235">
    <property type="entry name" value="Glyco_trans_28_C"/>
</dbReference>
<protein>
    <submittedName>
        <fullName evidence="2">Glycosyltransferase</fullName>
    </submittedName>
</protein>
<comment type="caution">
    <text evidence="2">The sequence shown here is derived from an EMBL/GenBank/DDBJ whole genome shotgun (WGS) entry which is preliminary data.</text>
</comment>
<feature type="domain" description="Glycosyl transferase family 28 C-terminal" evidence="1">
    <location>
        <begin position="216"/>
        <end position="324"/>
    </location>
</feature>
<dbReference type="AlphaFoldDB" id="A0A523RPQ9"/>
<dbReference type="Proteomes" id="UP000316360">
    <property type="component" value="Unassembled WGS sequence"/>
</dbReference>
<accession>A0A523RPQ9</accession>
<evidence type="ECO:0000313" key="3">
    <source>
        <dbReference type="Proteomes" id="UP000316360"/>
    </source>
</evidence>